<dbReference type="Pfam" id="PF13565">
    <property type="entry name" value="HTH_32"/>
    <property type="match status" value="1"/>
</dbReference>
<organism evidence="2 3">
    <name type="scientific">Bradyrhizobium yuanmingense</name>
    <dbReference type="NCBI Taxonomy" id="108015"/>
    <lineage>
        <taxon>Bacteria</taxon>
        <taxon>Pseudomonadati</taxon>
        <taxon>Pseudomonadota</taxon>
        <taxon>Alphaproteobacteria</taxon>
        <taxon>Hyphomicrobiales</taxon>
        <taxon>Nitrobacteraceae</taxon>
        <taxon>Bradyrhizobium</taxon>
    </lineage>
</organism>
<dbReference type="InterPro" id="IPR036397">
    <property type="entry name" value="RNaseH_sf"/>
</dbReference>
<evidence type="ECO:0000313" key="3">
    <source>
        <dbReference type="Proteomes" id="UP001565474"/>
    </source>
</evidence>
<comment type="caution">
    <text evidence="2">The sequence shown here is derived from an EMBL/GenBank/DDBJ whole genome shotgun (WGS) entry which is preliminary data.</text>
</comment>
<dbReference type="SUPFAM" id="SSF53098">
    <property type="entry name" value="Ribonuclease H-like"/>
    <property type="match status" value="1"/>
</dbReference>
<dbReference type="InterPro" id="IPR009057">
    <property type="entry name" value="Homeodomain-like_sf"/>
</dbReference>
<dbReference type="Proteomes" id="UP001565474">
    <property type="component" value="Unassembled WGS sequence"/>
</dbReference>
<evidence type="ECO:0000313" key="2">
    <source>
        <dbReference type="EMBL" id="MEY9470058.1"/>
    </source>
</evidence>
<dbReference type="Pfam" id="PF00665">
    <property type="entry name" value="rve"/>
    <property type="match status" value="1"/>
</dbReference>
<dbReference type="SUPFAM" id="SSF46689">
    <property type="entry name" value="Homeodomain-like"/>
    <property type="match status" value="1"/>
</dbReference>
<name>A0ABV4GDR7_9BRAD</name>
<dbReference type="InterPro" id="IPR012337">
    <property type="entry name" value="RNaseH-like_sf"/>
</dbReference>
<feature type="domain" description="Integrase catalytic" evidence="1">
    <location>
        <begin position="136"/>
        <end position="237"/>
    </location>
</feature>
<gene>
    <name evidence="2" type="ORF">ABH992_002457</name>
</gene>
<dbReference type="Gene3D" id="3.30.420.10">
    <property type="entry name" value="Ribonuclease H-like superfamily/Ribonuclease H"/>
    <property type="match status" value="1"/>
</dbReference>
<evidence type="ECO:0000259" key="1">
    <source>
        <dbReference type="PROSITE" id="PS50994"/>
    </source>
</evidence>
<dbReference type="Gene3D" id="1.10.10.10">
    <property type="entry name" value="Winged helix-like DNA-binding domain superfamily/Winged helix DNA-binding domain"/>
    <property type="match status" value="1"/>
</dbReference>
<accession>A0ABV4GDR7</accession>
<protein>
    <submittedName>
        <fullName evidence="2">Transposase InsO family protein</fullName>
    </submittedName>
</protein>
<dbReference type="PROSITE" id="PS50994">
    <property type="entry name" value="INTEGRASE"/>
    <property type="match status" value="1"/>
</dbReference>
<proteinExistence type="predicted"/>
<dbReference type="InterPro" id="IPR036388">
    <property type="entry name" value="WH-like_DNA-bd_sf"/>
</dbReference>
<dbReference type="EMBL" id="JBGBZN010000002">
    <property type="protein sequence ID" value="MEY9470058.1"/>
    <property type="molecule type" value="Genomic_DNA"/>
</dbReference>
<sequence length="237" mass="26823">MPWRESCAMDQRISFISEQRTGLWTMTELCERYEISRKTGYKWLDRYRLEGPGGLADRSHAAWVHGRATPQHIVDAIVGLRLERPSWGPRKIVSKLEARQGDVDWPSASTAGEILKRAGLVSSRRIRRRAPPRMGQLTVPQHANHVWALDHKGWIRLGDGSRVEPFTVTDGFSRYLISLAATGSTQHAECQPLLERAFREHGLPQIIRSDNGSPFASTGTTGLTALSVWWIKLWYPS</sequence>
<keyword evidence="3" id="KW-1185">Reference proteome</keyword>
<reference evidence="2 3" key="1">
    <citation type="submission" date="2024-07" db="EMBL/GenBank/DDBJ databases">
        <title>Genomic Encyclopedia of Type Strains, Phase V (KMG-V): Genome sequencing to study the core and pangenomes of soil and plant-associated prokaryotes.</title>
        <authorList>
            <person name="Whitman W."/>
        </authorList>
    </citation>
    <scope>NUCLEOTIDE SEQUENCE [LARGE SCALE GENOMIC DNA]</scope>
    <source>
        <strain evidence="2 3">USDA 222</strain>
    </source>
</reference>
<dbReference type="InterPro" id="IPR001584">
    <property type="entry name" value="Integrase_cat-core"/>
</dbReference>